<feature type="domain" description="Enolase N-terminal" evidence="9">
    <location>
        <begin position="11"/>
        <end position="139"/>
    </location>
</feature>
<evidence type="ECO:0000256" key="4">
    <source>
        <dbReference type="ARBA" id="ARBA00012058"/>
    </source>
</evidence>
<comment type="cofactor">
    <cofactor evidence="1">
        <name>Mg(2+)</name>
        <dbReference type="ChEBI" id="CHEBI:18420"/>
    </cofactor>
</comment>
<evidence type="ECO:0000259" key="9">
    <source>
        <dbReference type="SMART" id="SM01193"/>
    </source>
</evidence>
<dbReference type="InterPro" id="IPR036849">
    <property type="entry name" value="Enolase-like_C_sf"/>
</dbReference>
<dbReference type="Gene3D" id="3.30.390.10">
    <property type="entry name" value="Enolase-like, N-terminal domain"/>
    <property type="match status" value="1"/>
</dbReference>
<dbReference type="NCBIfam" id="TIGR01060">
    <property type="entry name" value="eno"/>
    <property type="match status" value="1"/>
</dbReference>
<dbReference type="SMART" id="SM01193">
    <property type="entry name" value="Enolase_N"/>
    <property type="match status" value="1"/>
</dbReference>
<gene>
    <name evidence="10" type="ORF">LCGC14_2261970</name>
</gene>
<dbReference type="EC" id="4.2.1.11" evidence="4"/>
<dbReference type="InterPro" id="IPR020811">
    <property type="entry name" value="Enolase_N"/>
</dbReference>
<evidence type="ECO:0000256" key="5">
    <source>
        <dbReference type="ARBA" id="ARBA00022842"/>
    </source>
</evidence>
<dbReference type="CDD" id="cd03313">
    <property type="entry name" value="enolase"/>
    <property type="match status" value="1"/>
</dbReference>
<comment type="pathway">
    <text evidence="2">Carbohydrate degradation; glycolysis; pyruvate from D-glyceraldehyde 3-phosphate: step 4/5.</text>
</comment>
<dbReference type="GO" id="GO:0000287">
    <property type="term" value="F:magnesium ion binding"/>
    <property type="evidence" value="ECO:0007669"/>
    <property type="project" value="InterPro"/>
</dbReference>
<proteinExistence type="inferred from homology"/>
<accession>A0A0F9CZG8</accession>
<reference evidence="10" key="1">
    <citation type="journal article" date="2015" name="Nature">
        <title>Complex archaea that bridge the gap between prokaryotes and eukaryotes.</title>
        <authorList>
            <person name="Spang A."/>
            <person name="Saw J.H."/>
            <person name="Jorgensen S.L."/>
            <person name="Zaremba-Niedzwiedzka K."/>
            <person name="Martijn J."/>
            <person name="Lind A.E."/>
            <person name="van Eijk R."/>
            <person name="Schleper C."/>
            <person name="Guy L."/>
            <person name="Ettema T.J."/>
        </authorList>
    </citation>
    <scope>NUCLEOTIDE SEQUENCE</scope>
</reference>
<protein>
    <recommendedName>
        <fullName evidence="4">phosphopyruvate hydratase</fullName>
        <ecNumber evidence="4">4.2.1.11</ecNumber>
    </recommendedName>
</protein>
<dbReference type="SFLD" id="SFLDF00002">
    <property type="entry name" value="enolase"/>
    <property type="match status" value="1"/>
</dbReference>
<evidence type="ECO:0000256" key="3">
    <source>
        <dbReference type="ARBA" id="ARBA00009604"/>
    </source>
</evidence>
<dbReference type="Gene3D" id="3.20.20.120">
    <property type="entry name" value="Enolase-like C-terminal domain"/>
    <property type="match status" value="1"/>
</dbReference>
<dbReference type="PANTHER" id="PTHR11902:SF1">
    <property type="entry name" value="ENOLASE"/>
    <property type="match status" value="1"/>
</dbReference>
<keyword evidence="7" id="KW-0456">Lyase</keyword>
<dbReference type="InterPro" id="IPR020809">
    <property type="entry name" value="Enolase_CS"/>
</dbReference>
<dbReference type="HAMAP" id="MF_00318">
    <property type="entry name" value="Enolase"/>
    <property type="match status" value="1"/>
</dbReference>
<name>A0A0F9CZG8_9ZZZZ</name>
<dbReference type="SUPFAM" id="SSF54826">
    <property type="entry name" value="Enolase N-terminal domain-like"/>
    <property type="match status" value="1"/>
</dbReference>
<dbReference type="Pfam" id="PF00113">
    <property type="entry name" value="Enolase_C"/>
    <property type="match status" value="1"/>
</dbReference>
<evidence type="ECO:0000256" key="6">
    <source>
        <dbReference type="ARBA" id="ARBA00023152"/>
    </source>
</evidence>
<evidence type="ECO:0000256" key="7">
    <source>
        <dbReference type="ARBA" id="ARBA00023239"/>
    </source>
</evidence>
<evidence type="ECO:0000256" key="1">
    <source>
        <dbReference type="ARBA" id="ARBA00001946"/>
    </source>
</evidence>
<organism evidence="10">
    <name type="scientific">marine sediment metagenome</name>
    <dbReference type="NCBI Taxonomy" id="412755"/>
    <lineage>
        <taxon>unclassified sequences</taxon>
        <taxon>metagenomes</taxon>
        <taxon>ecological metagenomes</taxon>
    </lineage>
</organism>
<dbReference type="InterPro" id="IPR029017">
    <property type="entry name" value="Enolase-like_N"/>
</dbReference>
<dbReference type="SFLD" id="SFLDG00178">
    <property type="entry name" value="enolase"/>
    <property type="match status" value="1"/>
</dbReference>
<dbReference type="PIRSF" id="PIRSF001400">
    <property type="entry name" value="Enolase"/>
    <property type="match status" value="1"/>
</dbReference>
<dbReference type="InterPro" id="IPR020810">
    <property type="entry name" value="Enolase_C"/>
</dbReference>
<dbReference type="SUPFAM" id="SSF51604">
    <property type="entry name" value="Enolase C-terminal domain-like"/>
    <property type="match status" value="1"/>
</dbReference>
<dbReference type="InterPro" id="IPR000941">
    <property type="entry name" value="Enolase"/>
</dbReference>
<dbReference type="GO" id="GO:0006096">
    <property type="term" value="P:glycolytic process"/>
    <property type="evidence" value="ECO:0007669"/>
    <property type="project" value="UniProtKB-UniPathway"/>
</dbReference>
<dbReference type="AlphaFoldDB" id="A0A0F9CZG8"/>
<evidence type="ECO:0000259" key="8">
    <source>
        <dbReference type="SMART" id="SM01192"/>
    </source>
</evidence>
<dbReference type="GO" id="GO:0004634">
    <property type="term" value="F:phosphopyruvate hydratase activity"/>
    <property type="evidence" value="ECO:0007669"/>
    <property type="project" value="UniProtKB-EC"/>
</dbReference>
<dbReference type="EMBL" id="LAZR01031080">
    <property type="protein sequence ID" value="KKL54783.1"/>
    <property type="molecule type" value="Genomic_DNA"/>
</dbReference>
<feature type="domain" description="Enolase C-terminal TIM barrel" evidence="8">
    <location>
        <begin position="150"/>
        <end position="436"/>
    </location>
</feature>
<dbReference type="SFLD" id="SFLDS00001">
    <property type="entry name" value="Enolase"/>
    <property type="match status" value="1"/>
</dbReference>
<dbReference type="PANTHER" id="PTHR11902">
    <property type="entry name" value="ENOLASE"/>
    <property type="match status" value="1"/>
</dbReference>
<comment type="similarity">
    <text evidence="3">Belongs to the enolase family.</text>
</comment>
<dbReference type="Pfam" id="PF03952">
    <property type="entry name" value="Enolase_N"/>
    <property type="match status" value="1"/>
</dbReference>
<dbReference type="UniPathway" id="UPA00109">
    <property type="reaction ID" value="UER00187"/>
</dbReference>
<keyword evidence="5" id="KW-0460">Magnesium</keyword>
<keyword evidence="6" id="KW-0324">Glycolysis</keyword>
<evidence type="ECO:0000313" key="10">
    <source>
        <dbReference type="EMBL" id="KKL54783.1"/>
    </source>
</evidence>
<comment type="caution">
    <text evidence="10">The sequence shown here is derived from an EMBL/GenBank/DDBJ whole genome shotgun (WGS) entry which is preliminary data.</text>
</comment>
<evidence type="ECO:0000256" key="2">
    <source>
        <dbReference type="ARBA" id="ARBA00005031"/>
    </source>
</evidence>
<sequence>MTYKLVNDFKITKIKSRWILDSRGNPTVESDVYAGKVYSRAAVPSGASTGVSEALELRDEGKAFMGKHVLKAVANVNDTIGKKLIGFDVREQSKIDKEMISIDGTENKGKLGANAILSVSLAVAKLASQLLDIPLFSHLYNLANDKIREDFLLPLPCVNIINGGEHAGNNLSIQEFMVLPVGAGSFSQAIQNVAEVYQTLKKLLGKKYGRSAINIGDEGGFAPNLSLTSEAVEIIIEAIESAGFLMGTDFVLGMDAAASEFYEDGSYNIDGKKLNEEELLEYYIDLIHEYPFKSIEDPFDEKDFRNFANLTAKIDKSIQIVDDDLTVTNIKILEKAIKEKAGNALLLKVNQIGSLTEAINAAKLSFKNGFNVMVSHRSGETEDTFIADLAVGLCTGQLKSGATARSDRNCKYNQLLRIEELLGDNAKYPKNLDSWKKFQ</sequence>
<dbReference type="PRINTS" id="PR00148">
    <property type="entry name" value="ENOLASE"/>
</dbReference>
<dbReference type="GO" id="GO:0000015">
    <property type="term" value="C:phosphopyruvate hydratase complex"/>
    <property type="evidence" value="ECO:0007669"/>
    <property type="project" value="InterPro"/>
</dbReference>
<dbReference type="PROSITE" id="PS00164">
    <property type="entry name" value="ENOLASE"/>
    <property type="match status" value="1"/>
</dbReference>
<dbReference type="SMART" id="SM01192">
    <property type="entry name" value="Enolase_C"/>
    <property type="match status" value="1"/>
</dbReference>